<accession>A0A0H2RJZ4</accession>
<organism evidence="2 3">
    <name type="scientific">Schizopora paradoxa</name>
    <dbReference type="NCBI Taxonomy" id="27342"/>
    <lineage>
        <taxon>Eukaryota</taxon>
        <taxon>Fungi</taxon>
        <taxon>Dikarya</taxon>
        <taxon>Basidiomycota</taxon>
        <taxon>Agaricomycotina</taxon>
        <taxon>Agaricomycetes</taxon>
        <taxon>Hymenochaetales</taxon>
        <taxon>Schizoporaceae</taxon>
        <taxon>Schizopora</taxon>
    </lineage>
</organism>
<dbReference type="AlphaFoldDB" id="A0A0H2RJZ4"/>
<feature type="compositionally biased region" description="Basic and acidic residues" evidence="1">
    <location>
        <begin position="124"/>
        <end position="144"/>
    </location>
</feature>
<feature type="region of interest" description="Disordered" evidence="1">
    <location>
        <begin position="1"/>
        <end position="242"/>
    </location>
</feature>
<dbReference type="InParanoid" id="A0A0H2RJZ4"/>
<feature type="compositionally biased region" description="Basic and acidic residues" evidence="1">
    <location>
        <begin position="224"/>
        <end position="240"/>
    </location>
</feature>
<name>A0A0H2RJZ4_9AGAM</name>
<dbReference type="Proteomes" id="UP000053477">
    <property type="component" value="Unassembled WGS sequence"/>
</dbReference>
<evidence type="ECO:0000313" key="2">
    <source>
        <dbReference type="EMBL" id="KLO09788.1"/>
    </source>
</evidence>
<feature type="compositionally biased region" description="Polar residues" evidence="1">
    <location>
        <begin position="21"/>
        <end position="55"/>
    </location>
</feature>
<reference evidence="2 3" key="1">
    <citation type="submission" date="2015-04" db="EMBL/GenBank/DDBJ databases">
        <title>Complete genome sequence of Schizopora paradoxa KUC8140, a cosmopolitan wood degrader in East Asia.</title>
        <authorList>
            <consortium name="DOE Joint Genome Institute"/>
            <person name="Min B."/>
            <person name="Park H."/>
            <person name="Jang Y."/>
            <person name="Kim J.-J."/>
            <person name="Kim K.H."/>
            <person name="Pangilinan J."/>
            <person name="Lipzen A."/>
            <person name="Riley R."/>
            <person name="Grigoriev I.V."/>
            <person name="Spatafora J.W."/>
            <person name="Choi I.-G."/>
        </authorList>
    </citation>
    <scope>NUCLEOTIDE SEQUENCE [LARGE SCALE GENOMIC DNA]</scope>
    <source>
        <strain evidence="2 3">KUC8140</strain>
    </source>
</reference>
<proteinExistence type="predicted"/>
<dbReference type="EMBL" id="KQ086045">
    <property type="protein sequence ID" value="KLO09788.1"/>
    <property type="molecule type" value="Genomic_DNA"/>
</dbReference>
<keyword evidence="3" id="KW-1185">Reference proteome</keyword>
<evidence type="ECO:0000256" key="1">
    <source>
        <dbReference type="SAM" id="MobiDB-lite"/>
    </source>
</evidence>
<evidence type="ECO:0000313" key="3">
    <source>
        <dbReference type="Proteomes" id="UP000053477"/>
    </source>
</evidence>
<feature type="compositionally biased region" description="Pro residues" evidence="1">
    <location>
        <begin position="1"/>
        <end position="17"/>
    </location>
</feature>
<sequence>MRRRNPPPGHGGIPPAPDSQLGGNQFSNATRTGNRQSSAPPQITSALSNRSSSQPYHAHTNRFMQRDIRHPYSPFPNIHPIETSRRQSSHSFRQPIAPTRESSFIAQRVPRGRSESVHQLQQSERFDRVSGAPRHEQTANRQHLEPSPAGTSDSATLNGDEDAVFEDSDESEEEEEEEEDEESYGQDENDDGQTDSQFDVQSADLHPSTSFSRQFRFRAGPRPPFEDYAPRRGSEYDRGVHYGRNSQSSVFRNARTGSFSGLETSSSRERFRTLLNVALKNSICVRYRLVVGP</sequence>
<feature type="compositionally biased region" description="Acidic residues" evidence="1">
    <location>
        <begin position="159"/>
        <end position="193"/>
    </location>
</feature>
<protein>
    <submittedName>
        <fullName evidence="2">Uncharacterized protein</fullName>
    </submittedName>
</protein>
<gene>
    <name evidence="2" type="ORF">SCHPADRAFT_550286</name>
</gene>